<evidence type="ECO:0000313" key="3">
    <source>
        <dbReference type="Proteomes" id="UP001374579"/>
    </source>
</evidence>
<comment type="similarity">
    <text evidence="1">Belongs to the peptidase C69 family. Secernin subfamily.</text>
</comment>
<dbReference type="EMBL" id="JBAMIC010000003">
    <property type="protein sequence ID" value="KAK7109986.1"/>
    <property type="molecule type" value="Genomic_DNA"/>
</dbReference>
<accession>A0AAN9BRP7</accession>
<comment type="caution">
    <text evidence="2">The sequence shown here is derived from an EMBL/GenBank/DDBJ whole genome shotgun (WGS) entry which is preliminary data.</text>
</comment>
<sequence>MTSEGAIKMPSSCDTFVALPPATAKGCVIFGKNSDRPGSEVQEVNLVPAADHPKGSKVQCTYIELDQVGHTHAVILSKPAWMWGAEMGANEQGVCVGNEAVWTKVNGPSDLEEKLLGMDMVRLALERASSAAEAVEVIGQLLTSPGQGGPCSEEPGQQAWSYHNSFLIADPTTAWVLETAGPYWAAEHITEGVRNISNELSIGTKIDRSSPNLAAEAKKLGLYQDDMGPFNFTHVFSEGGKCFTSQMSFRYRHGLKMLKELSASGKFGVRDMLKILRDEESGICMTDGSFVSTGSQVSVLVPPSSSACPTPSCHWFTGTPNPLTSIYKPFIFAPGAAIGKATVSPQFGDDDPAKKKPRFQNEVDRRHALFKGHETLREMLGREDSKGIELLSNLRELEDKCVEDMEELLGNFEESAYAKVACIFKHMSEIELNFYK</sequence>
<organism evidence="2 3">
    <name type="scientific">Littorina saxatilis</name>
    <dbReference type="NCBI Taxonomy" id="31220"/>
    <lineage>
        <taxon>Eukaryota</taxon>
        <taxon>Metazoa</taxon>
        <taxon>Spiralia</taxon>
        <taxon>Lophotrochozoa</taxon>
        <taxon>Mollusca</taxon>
        <taxon>Gastropoda</taxon>
        <taxon>Caenogastropoda</taxon>
        <taxon>Littorinimorpha</taxon>
        <taxon>Littorinoidea</taxon>
        <taxon>Littorinidae</taxon>
        <taxon>Littorina</taxon>
    </lineage>
</organism>
<gene>
    <name evidence="2" type="ORF">V1264_013929</name>
</gene>
<proteinExistence type="inferred from homology"/>
<dbReference type="Pfam" id="PF03577">
    <property type="entry name" value="Peptidase_C69"/>
    <property type="match status" value="1"/>
</dbReference>
<dbReference type="GO" id="GO:0070004">
    <property type="term" value="F:cysteine-type exopeptidase activity"/>
    <property type="evidence" value="ECO:0007669"/>
    <property type="project" value="InterPro"/>
</dbReference>
<dbReference type="PANTHER" id="PTHR12994:SF17">
    <property type="entry name" value="LD30995P"/>
    <property type="match status" value="1"/>
</dbReference>
<name>A0AAN9BRP7_9CAEN</name>
<dbReference type="Proteomes" id="UP001374579">
    <property type="component" value="Unassembled WGS sequence"/>
</dbReference>
<evidence type="ECO:0008006" key="4">
    <source>
        <dbReference type="Google" id="ProtNLM"/>
    </source>
</evidence>
<protein>
    <recommendedName>
        <fullName evidence="4">Secernin-2</fullName>
    </recommendedName>
</protein>
<dbReference type="GO" id="GO:0016805">
    <property type="term" value="F:dipeptidase activity"/>
    <property type="evidence" value="ECO:0007669"/>
    <property type="project" value="InterPro"/>
</dbReference>
<evidence type="ECO:0000313" key="2">
    <source>
        <dbReference type="EMBL" id="KAK7109986.1"/>
    </source>
</evidence>
<dbReference type="Gene3D" id="3.60.60.10">
    <property type="entry name" value="Penicillin V Acylase, Chain A"/>
    <property type="match status" value="1"/>
</dbReference>
<dbReference type="AlphaFoldDB" id="A0AAN9BRP7"/>
<dbReference type="PANTHER" id="PTHR12994">
    <property type="entry name" value="SECERNIN"/>
    <property type="match status" value="1"/>
</dbReference>
<dbReference type="GO" id="GO:0006508">
    <property type="term" value="P:proteolysis"/>
    <property type="evidence" value="ECO:0007669"/>
    <property type="project" value="InterPro"/>
</dbReference>
<reference evidence="2 3" key="1">
    <citation type="submission" date="2024-02" db="EMBL/GenBank/DDBJ databases">
        <title>Chromosome-scale genome assembly of the rough periwinkle Littorina saxatilis.</title>
        <authorList>
            <person name="De Jode A."/>
            <person name="Faria R."/>
            <person name="Formenti G."/>
            <person name="Sims Y."/>
            <person name="Smith T.P."/>
            <person name="Tracey A."/>
            <person name="Wood J.M.D."/>
            <person name="Zagrodzka Z.B."/>
            <person name="Johannesson K."/>
            <person name="Butlin R.K."/>
            <person name="Leder E.H."/>
        </authorList>
    </citation>
    <scope>NUCLEOTIDE SEQUENCE [LARGE SCALE GENOMIC DNA]</scope>
    <source>
        <strain evidence="2">Snail1</strain>
        <tissue evidence="2">Muscle</tissue>
    </source>
</reference>
<evidence type="ECO:0000256" key="1">
    <source>
        <dbReference type="ARBA" id="ARBA00005705"/>
    </source>
</evidence>
<dbReference type="InterPro" id="IPR005322">
    <property type="entry name" value="Peptidase_C69"/>
</dbReference>
<keyword evidence="3" id="KW-1185">Reference proteome</keyword>